<evidence type="ECO:0000256" key="5">
    <source>
        <dbReference type="ARBA" id="ARBA00023204"/>
    </source>
</evidence>
<reference evidence="9 10" key="1">
    <citation type="journal article" date="2024" name="Nat. Commun.">
        <title>Phylogenomics reveals the evolutionary origins of lichenization in chlorophyte algae.</title>
        <authorList>
            <person name="Puginier C."/>
            <person name="Libourel C."/>
            <person name="Otte J."/>
            <person name="Skaloud P."/>
            <person name="Haon M."/>
            <person name="Grisel S."/>
            <person name="Petersen M."/>
            <person name="Berrin J.G."/>
            <person name="Delaux P.M."/>
            <person name="Dal Grande F."/>
            <person name="Keller J."/>
        </authorList>
    </citation>
    <scope>NUCLEOTIDE SEQUENCE [LARGE SCALE GENOMIC DNA]</scope>
    <source>
        <strain evidence="9 10">SAG 216-7</strain>
    </source>
</reference>
<comment type="caution">
    <text evidence="9">The sequence shown here is derived from an EMBL/GenBank/DDBJ whole genome shotgun (WGS) entry which is preliminary data.</text>
</comment>
<evidence type="ECO:0000256" key="2">
    <source>
        <dbReference type="ARBA" id="ARBA00008283"/>
    </source>
</evidence>
<dbReference type="InterPro" id="IPR011335">
    <property type="entry name" value="Restrct_endonuc-II-like"/>
</dbReference>
<evidence type="ECO:0000256" key="7">
    <source>
        <dbReference type="SAM" id="MobiDB-lite"/>
    </source>
</evidence>
<dbReference type="SUPFAM" id="SSF47781">
    <property type="entry name" value="RuvA domain 2-like"/>
    <property type="match status" value="1"/>
</dbReference>
<keyword evidence="10" id="KW-1185">Reference proteome</keyword>
<feature type="compositionally biased region" description="Polar residues" evidence="7">
    <location>
        <begin position="37"/>
        <end position="47"/>
    </location>
</feature>
<organism evidence="9 10">
    <name type="scientific">Coccomyxa subellipsoidea</name>
    <dbReference type="NCBI Taxonomy" id="248742"/>
    <lineage>
        <taxon>Eukaryota</taxon>
        <taxon>Viridiplantae</taxon>
        <taxon>Chlorophyta</taxon>
        <taxon>core chlorophytes</taxon>
        <taxon>Trebouxiophyceae</taxon>
        <taxon>Trebouxiophyceae incertae sedis</taxon>
        <taxon>Coccomyxaceae</taxon>
        <taxon>Coccomyxa</taxon>
    </lineage>
</organism>
<evidence type="ECO:0000256" key="1">
    <source>
        <dbReference type="ARBA" id="ARBA00004123"/>
    </source>
</evidence>
<keyword evidence="5" id="KW-0234">DNA repair</keyword>
<comment type="subcellular location">
    <subcellularLocation>
        <location evidence="1">Nucleus</location>
    </subcellularLocation>
</comment>
<keyword evidence="3" id="KW-0227">DNA damage</keyword>
<gene>
    <name evidence="9" type="ORF">WJX75_007855</name>
</gene>
<proteinExistence type="inferred from homology"/>
<evidence type="ECO:0000256" key="6">
    <source>
        <dbReference type="ARBA" id="ARBA00023242"/>
    </source>
</evidence>
<evidence type="ECO:0000313" key="10">
    <source>
        <dbReference type="Proteomes" id="UP001491310"/>
    </source>
</evidence>
<dbReference type="InterPro" id="IPR004579">
    <property type="entry name" value="ERCC1/RAD10/SWI10"/>
</dbReference>
<evidence type="ECO:0000256" key="4">
    <source>
        <dbReference type="ARBA" id="ARBA00023125"/>
    </source>
</evidence>
<feature type="region of interest" description="Disordered" evidence="7">
    <location>
        <begin position="333"/>
        <end position="356"/>
    </location>
</feature>
<evidence type="ECO:0000313" key="9">
    <source>
        <dbReference type="EMBL" id="KAK9917753.1"/>
    </source>
</evidence>
<dbReference type="EMBL" id="JALJOT010000002">
    <property type="protein sequence ID" value="KAK9917753.1"/>
    <property type="molecule type" value="Genomic_DNA"/>
</dbReference>
<dbReference type="NCBIfam" id="TIGR00597">
    <property type="entry name" value="rad10"/>
    <property type="match status" value="1"/>
</dbReference>
<feature type="compositionally biased region" description="Pro residues" evidence="7">
    <location>
        <begin position="53"/>
        <end position="68"/>
    </location>
</feature>
<feature type="region of interest" description="Disordered" evidence="7">
    <location>
        <begin position="1"/>
        <end position="99"/>
    </location>
</feature>
<keyword evidence="4" id="KW-0238">DNA-binding</keyword>
<dbReference type="PANTHER" id="PTHR12749:SF0">
    <property type="entry name" value="DNA EXCISION REPAIR PROTEIN ERCC-1"/>
    <property type="match status" value="1"/>
</dbReference>
<dbReference type="Pfam" id="PF14520">
    <property type="entry name" value="HHH_5"/>
    <property type="match status" value="1"/>
</dbReference>
<feature type="domain" description="ERCC1-like central" evidence="8">
    <location>
        <begin position="105"/>
        <end position="217"/>
    </location>
</feature>
<sequence>MPEDVTPNPTKRRVIQLPSLQEVRAAERPAAPPSLFRPSSSGHQSSGPDYRPSRPPGPGTTSAVPPPSGDFGRPSYPVSAPPTLLYGPRHPQAPPSQQQINPNAVLVSKRQEGNPVLKHMRNVRWQFTEIVPDYQMGAQTCALFLSLRYHLLKPTYIYGRIKELQRAFRTRVLLCHVDVDDVVEPLAQVTKAALLNDCTLICAWSHEECARYLETYKAYESKPADAIQGRTEEDYLSKLTAALTTVRGVNKTDVLTLGGAFKTAAGVMRANMQQLSALPGIGPTKVRRLHETFHEPFRKTLRQSQLRLTPSTVAQGASLSASDVAAVQAPAESLPVDLVTPLDPGQDDEELADDLD</sequence>
<evidence type="ECO:0000259" key="8">
    <source>
        <dbReference type="Pfam" id="PF03834"/>
    </source>
</evidence>
<dbReference type="Proteomes" id="UP001491310">
    <property type="component" value="Unassembled WGS sequence"/>
</dbReference>
<dbReference type="Gene3D" id="1.10.150.20">
    <property type="entry name" value="5' to 3' exonuclease, C-terminal subdomain"/>
    <property type="match status" value="1"/>
</dbReference>
<keyword evidence="6" id="KW-0539">Nucleus</keyword>
<dbReference type="Gene3D" id="3.40.50.10130">
    <property type="match status" value="1"/>
</dbReference>
<dbReference type="InterPro" id="IPR010994">
    <property type="entry name" value="RuvA_2-like"/>
</dbReference>
<dbReference type="Pfam" id="PF03834">
    <property type="entry name" value="Rad10"/>
    <property type="match status" value="1"/>
</dbReference>
<protein>
    <recommendedName>
        <fullName evidence="8">ERCC1-like central domain-containing protein</fullName>
    </recommendedName>
</protein>
<comment type="similarity">
    <text evidence="2">Belongs to the ERCC1/RAD10/SWI10 family.</text>
</comment>
<evidence type="ECO:0000256" key="3">
    <source>
        <dbReference type="ARBA" id="ARBA00022763"/>
    </source>
</evidence>
<feature type="compositionally biased region" description="Acidic residues" evidence="7">
    <location>
        <begin position="345"/>
        <end position="356"/>
    </location>
</feature>
<accession>A0ABR2Z1E8</accession>
<dbReference type="SUPFAM" id="SSF52980">
    <property type="entry name" value="Restriction endonuclease-like"/>
    <property type="match status" value="1"/>
</dbReference>
<name>A0ABR2Z1E8_9CHLO</name>
<dbReference type="PANTHER" id="PTHR12749">
    <property type="entry name" value="EXCISION REPAIR CROSS-COMPLEMENTING 1 ERCC1"/>
    <property type="match status" value="1"/>
</dbReference>
<dbReference type="InterPro" id="IPR047260">
    <property type="entry name" value="ERCC1-like_central_dom"/>
</dbReference>
<dbReference type="CDD" id="cd22325">
    <property type="entry name" value="ERCC1_C-like"/>
    <property type="match status" value="1"/>
</dbReference>